<evidence type="ECO:0000313" key="3">
    <source>
        <dbReference type="EMBL" id="EJD75135.1"/>
    </source>
</evidence>
<sequence>MKRYQLLLLSNHILRIFFLFHILNVTIKTIKAEDIHDSSADITISIDNFGNQSLENHDNYHQSVDTVAKNGASKKVEDLIIDEGFILTTLKQQQRQRERERLQQQQRQRERERLQQQQQRQQQQQQQSDGKKGINIRGNSATIATTSVNDAGDSKRQQNLSFDETNFVDFALIYPTNNTINKEFSSAIHPISNKNLSLSLINQSILNDKSSNNSRSSSSSSEWKFLKQRRNNLNNGYNNRKKRWTDVATTDKDGINEIIKTLSSTSYDSPTIASNEIFTSQDYQIHDVDDDRGNTEHNRFRIPVENIVIVGGDGDDDDDDDGDDDDDSDGDNIINRNNNNEISKTTTFEEIETTDSYEQMSSIEENDKDDENAQMGIVRIAPEVLPEGSIGYMNIEYGTKIKPTVHFLDVKTDETIRKMEMDDNLETDMIEGKKQMLQKDEIDLGTIQEMRISDDPNDAAIACDDETEGSGVQEEEFQEYGKLDMTTSTESQQSSMHISSDYLRDDHNPSSSHSSSSSSSPSSYTIHNDQFIIGKYTDSLILPAYETAITERIIPVIPILEKVQLLETISAKNNEFPENRGHRTGGLTFVEGSCNRMNDIRCERMLAVLF</sequence>
<feature type="compositionally biased region" description="Basic and acidic residues" evidence="1">
    <location>
        <begin position="98"/>
        <end position="114"/>
    </location>
</feature>
<feature type="compositionally biased region" description="Low complexity" evidence="1">
    <location>
        <begin position="509"/>
        <end position="523"/>
    </location>
</feature>
<protein>
    <submittedName>
        <fullName evidence="3">Uncharacterized protein</fullName>
    </submittedName>
</protein>
<accession>A0A1S0UHU4</accession>
<feature type="compositionally biased region" description="Acidic residues" evidence="1">
    <location>
        <begin position="313"/>
        <end position="330"/>
    </location>
</feature>
<feature type="signal peptide" evidence="2">
    <location>
        <begin position="1"/>
        <end position="32"/>
    </location>
</feature>
<name>A0A1S0UHU4_LOALO</name>
<organism evidence="3">
    <name type="scientific">Loa loa</name>
    <name type="common">Eye worm</name>
    <name type="synonym">Filaria loa</name>
    <dbReference type="NCBI Taxonomy" id="7209"/>
    <lineage>
        <taxon>Eukaryota</taxon>
        <taxon>Metazoa</taxon>
        <taxon>Ecdysozoa</taxon>
        <taxon>Nematoda</taxon>
        <taxon>Chromadorea</taxon>
        <taxon>Rhabditida</taxon>
        <taxon>Spirurina</taxon>
        <taxon>Spiruromorpha</taxon>
        <taxon>Filarioidea</taxon>
        <taxon>Onchocercidae</taxon>
        <taxon>Loa</taxon>
    </lineage>
</organism>
<dbReference type="OrthoDB" id="5873676at2759"/>
<dbReference type="RefSeq" id="XP_020306014.1">
    <property type="nucleotide sequence ID" value="XM_020450319.1"/>
</dbReference>
<dbReference type="GeneID" id="9946865"/>
<feature type="compositionally biased region" description="Low complexity" evidence="1">
    <location>
        <begin position="115"/>
        <end position="127"/>
    </location>
</feature>
<feature type="chain" id="PRO_5010379447" evidence="2">
    <location>
        <begin position="33"/>
        <end position="610"/>
    </location>
</feature>
<feature type="region of interest" description="Disordered" evidence="1">
    <location>
        <begin position="354"/>
        <end position="373"/>
    </location>
</feature>
<dbReference type="OMA" id="NHILRIF"/>
<feature type="compositionally biased region" description="Low complexity" evidence="1">
    <location>
        <begin position="331"/>
        <end position="342"/>
    </location>
</feature>
<dbReference type="EMBL" id="JH712174">
    <property type="protein sequence ID" value="EJD75135.1"/>
    <property type="molecule type" value="Genomic_DNA"/>
</dbReference>
<dbReference type="CTD" id="9946865"/>
<reference evidence="3" key="1">
    <citation type="submission" date="2012-04" db="EMBL/GenBank/DDBJ databases">
        <title>The Genome Sequence of Loa loa.</title>
        <authorList>
            <consortium name="The Broad Institute Genome Sequencing Platform"/>
            <consortium name="Broad Institute Genome Sequencing Center for Infectious Disease"/>
            <person name="Nutman T.B."/>
            <person name="Fink D.L."/>
            <person name="Russ C."/>
            <person name="Young S."/>
            <person name="Zeng Q."/>
            <person name="Gargeya S."/>
            <person name="Alvarado L."/>
            <person name="Berlin A."/>
            <person name="Chapman S.B."/>
            <person name="Chen Z."/>
            <person name="Freedman E."/>
            <person name="Gellesch M."/>
            <person name="Goldberg J."/>
            <person name="Griggs A."/>
            <person name="Gujja S."/>
            <person name="Heilman E.R."/>
            <person name="Heiman D."/>
            <person name="Howarth C."/>
            <person name="Mehta T."/>
            <person name="Neiman D."/>
            <person name="Pearson M."/>
            <person name="Roberts A."/>
            <person name="Saif S."/>
            <person name="Shea T."/>
            <person name="Shenoy N."/>
            <person name="Sisk P."/>
            <person name="Stolte C."/>
            <person name="Sykes S."/>
            <person name="White J."/>
            <person name="Yandava C."/>
            <person name="Haas B."/>
            <person name="Henn M.R."/>
            <person name="Nusbaum C."/>
            <person name="Birren B."/>
        </authorList>
    </citation>
    <scope>NUCLEOTIDE SEQUENCE [LARGE SCALE GENOMIC DNA]</scope>
</reference>
<dbReference type="KEGG" id="loa:LOAG_17657"/>
<dbReference type="AlphaFoldDB" id="A0A1S0UHU4"/>
<keyword evidence="2" id="KW-0732">Signal</keyword>
<feature type="region of interest" description="Disordered" evidence="1">
    <location>
        <begin position="485"/>
        <end position="524"/>
    </location>
</feature>
<feature type="compositionally biased region" description="Low complexity" evidence="1">
    <location>
        <begin position="486"/>
        <end position="495"/>
    </location>
</feature>
<feature type="region of interest" description="Disordered" evidence="1">
    <location>
        <begin position="309"/>
        <end position="346"/>
    </location>
</feature>
<evidence type="ECO:0000256" key="1">
    <source>
        <dbReference type="SAM" id="MobiDB-lite"/>
    </source>
</evidence>
<evidence type="ECO:0000256" key="2">
    <source>
        <dbReference type="SAM" id="SignalP"/>
    </source>
</evidence>
<feature type="region of interest" description="Disordered" evidence="1">
    <location>
        <begin position="98"/>
        <end position="137"/>
    </location>
</feature>
<gene>
    <name evidence="3" type="ORF">LOAG_17657</name>
</gene>
<proteinExistence type="predicted"/>